<dbReference type="Proteomes" id="UP000006352">
    <property type="component" value="Unassembled WGS sequence"/>
</dbReference>
<protein>
    <submittedName>
        <fullName evidence="2">Uncharacterized protein</fullName>
    </submittedName>
</protein>
<name>J4GXC4_9APHY</name>
<feature type="region of interest" description="Disordered" evidence="1">
    <location>
        <begin position="76"/>
        <end position="126"/>
    </location>
</feature>
<dbReference type="AlphaFoldDB" id="J4GXC4"/>
<gene>
    <name evidence="2" type="ORF">FIBRA_08742</name>
</gene>
<feature type="compositionally biased region" description="Polar residues" evidence="1">
    <location>
        <begin position="108"/>
        <end position="121"/>
    </location>
</feature>
<proteinExistence type="predicted"/>
<keyword evidence="3" id="KW-1185">Reference proteome</keyword>
<reference evidence="2 3" key="1">
    <citation type="journal article" date="2012" name="Appl. Environ. Microbiol.">
        <title>Short-read sequencing for genomic analysis of the brown rot fungus Fibroporia radiculosa.</title>
        <authorList>
            <person name="Tang J.D."/>
            <person name="Perkins A.D."/>
            <person name="Sonstegard T.S."/>
            <person name="Schroeder S.G."/>
            <person name="Burgess S.C."/>
            <person name="Diehl S.V."/>
        </authorList>
    </citation>
    <scope>NUCLEOTIDE SEQUENCE [LARGE SCALE GENOMIC DNA]</scope>
    <source>
        <strain evidence="2 3">TFFH 294</strain>
    </source>
</reference>
<evidence type="ECO:0000313" key="2">
    <source>
        <dbReference type="EMBL" id="CCM06475.1"/>
    </source>
</evidence>
<feature type="region of interest" description="Disordered" evidence="1">
    <location>
        <begin position="1"/>
        <end position="46"/>
    </location>
</feature>
<dbReference type="RefSeq" id="XP_012185758.1">
    <property type="nucleotide sequence ID" value="XM_012330368.1"/>
</dbReference>
<dbReference type="HOGENOM" id="CLU_963481_0_0_1"/>
<evidence type="ECO:0000256" key="1">
    <source>
        <dbReference type="SAM" id="MobiDB-lite"/>
    </source>
</evidence>
<organism evidence="2 3">
    <name type="scientific">Fibroporia radiculosa</name>
    <dbReference type="NCBI Taxonomy" id="599839"/>
    <lineage>
        <taxon>Eukaryota</taxon>
        <taxon>Fungi</taxon>
        <taxon>Dikarya</taxon>
        <taxon>Basidiomycota</taxon>
        <taxon>Agaricomycotina</taxon>
        <taxon>Agaricomycetes</taxon>
        <taxon>Polyporales</taxon>
        <taxon>Fibroporiaceae</taxon>
        <taxon>Fibroporia</taxon>
    </lineage>
</organism>
<feature type="compositionally biased region" description="Low complexity" evidence="1">
    <location>
        <begin position="1"/>
        <end position="34"/>
    </location>
</feature>
<dbReference type="OrthoDB" id="3236040at2759"/>
<dbReference type="EMBL" id="HE797350">
    <property type="protein sequence ID" value="CCM06475.1"/>
    <property type="molecule type" value="Genomic_DNA"/>
</dbReference>
<sequence>MPSLRRTLSSPPSRRAPYPSSLSSSSSSAATRPAGHVPRRASGSDVSNRRVLADLDWWVVQDGQYDEFDPANDILDTPPILEHDDHPHHHVLAGPALDPIPGVPPPASQQEPRADSTSLFQGPSAPPPVFPDFPLHSLYARDSSEVSLPRSPSRATPRACSLSPLTPFADLSIAPCTPTRIHLDQSSDNEFDSLQSTPESAHFSLLPVPLPSFGSTFMDMGSHLPATHVSPPMLGYGRRPSTGPSGMMRSASYSWVESEMSTMRQRDFEDPFEDVFSPPAPSPFFSLTRTDVDDLFF</sequence>
<dbReference type="InParanoid" id="J4GXC4"/>
<dbReference type="GeneID" id="24101375"/>
<evidence type="ECO:0000313" key="3">
    <source>
        <dbReference type="Proteomes" id="UP000006352"/>
    </source>
</evidence>
<accession>J4GXC4</accession>